<sequence length="201" mass="22463">MQPQKGVEYEHLTGQKGSNKPTSCTPLKRGVGGWVFGRVRRHLAMTFTPSRAMLRMELNGGACNSPTEPFSPGNFPEVCCLQKIFRPLPFKPQDRFKRLSLWQSTDITVKHKEVIGKDAKKRGRSAADEKKEVKKSDGASPAKRGRGRPKGSTKKKSKASPKKASVAGRGRGRPKREEKKEDIAVEDEEEDEDEEEEEGDE</sequence>
<dbReference type="InterPro" id="IPR017956">
    <property type="entry name" value="AT_hook_DNA-bd_motif"/>
</dbReference>
<dbReference type="EMBL" id="OB796987">
    <property type="protein sequence ID" value="CAD7433974.1"/>
    <property type="molecule type" value="Genomic_DNA"/>
</dbReference>
<dbReference type="GO" id="GO:0006355">
    <property type="term" value="P:regulation of DNA-templated transcription"/>
    <property type="evidence" value="ECO:0007669"/>
    <property type="project" value="InterPro"/>
</dbReference>
<proteinExistence type="predicted"/>
<dbReference type="GO" id="GO:0005634">
    <property type="term" value="C:nucleus"/>
    <property type="evidence" value="ECO:0007669"/>
    <property type="project" value="InterPro"/>
</dbReference>
<dbReference type="GO" id="GO:0000785">
    <property type="term" value="C:chromatin"/>
    <property type="evidence" value="ECO:0007669"/>
    <property type="project" value="InterPro"/>
</dbReference>
<evidence type="ECO:0000256" key="2">
    <source>
        <dbReference type="ARBA" id="ARBA00023125"/>
    </source>
</evidence>
<reference evidence="4" key="1">
    <citation type="submission" date="2020-11" db="EMBL/GenBank/DDBJ databases">
        <authorList>
            <person name="Tran Van P."/>
        </authorList>
    </citation>
    <scope>NUCLEOTIDE SEQUENCE</scope>
</reference>
<gene>
    <name evidence="4" type="ORF">TMSB3V08_LOCUS10637</name>
</gene>
<feature type="compositionally biased region" description="Basic residues" evidence="3">
    <location>
        <begin position="143"/>
        <end position="161"/>
    </location>
</feature>
<accession>A0A7R9EHA1</accession>
<evidence type="ECO:0000313" key="4">
    <source>
        <dbReference type="EMBL" id="CAD7433974.1"/>
    </source>
</evidence>
<name>A0A7R9EHA1_9NEOP</name>
<dbReference type="AlphaFoldDB" id="A0A7R9EHA1"/>
<evidence type="ECO:0000256" key="1">
    <source>
        <dbReference type="ARBA" id="ARBA00022737"/>
    </source>
</evidence>
<organism evidence="4">
    <name type="scientific">Timema monikensis</name>
    <dbReference type="NCBI Taxonomy" id="170555"/>
    <lineage>
        <taxon>Eukaryota</taxon>
        <taxon>Metazoa</taxon>
        <taxon>Ecdysozoa</taxon>
        <taxon>Arthropoda</taxon>
        <taxon>Hexapoda</taxon>
        <taxon>Insecta</taxon>
        <taxon>Pterygota</taxon>
        <taxon>Neoptera</taxon>
        <taxon>Polyneoptera</taxon>
        <taxon>Phasmatodea</taxon>
        <taxon>Timematodea</taxon>
        <taxon>Timematoidea</taxon>
        <taxon>Timematidae</taxon>
        <taxon>Timema</taxon>
    </lineage>
</organism>
<evidence type="ECO:0000256" key="3">
    <source>
        <dbReference type="SAM" id="MobiDB-lite"/>
    </source>
</evidence>
<feature type="region of interest" description="Disordered" evidence="3">
    <location>
        <begin position="117"/>
        <end position="201"/>
    </location>
</feature>
<dbReference type="GO" id="GO:0003677">
    <property type="term" value="F:DNA binding"/>
    <property type="evidence" value="ECO:0007669"/>
    <property type="project" value="UniProtKB-KW"/>
</dbReference>
<dbReference type="PRINTS" id="PR00929">
    <property type="entry name" value="ATHOOK"/>
</dbReference>
<feature type="compositionally biased region" description="Basic and acidic residues" evidence="3">
    <location>
        <begin position="125"/>
        <end position="137"/>
    </location>
</feature>
<feature type="region of interest" description="Disordered" evidence="3">
    <location>
        <begin position="1"/>
        <end position="22"/>
    </location>
</feature>
<dbReference type="InterPro" id="IPR000116">
    <property type="entry name" value="HMGA"/>
</dbReference>
<dbReference type="PRINTS" id="PR00930">
    <property type="entry name" value="HIGHMOBLTYIY"/>
</dbReference>
<keyword evidence="1" id="KW-0677">Repeat</keyword>
<feature type="compositionally biased region" description="Acidic residues" evidence="3">
    <location>
        <begin position="184"/>
        <end position="201"/>
    </location>
</feature>
<keyword evidence="2" id="KW-0238">DNA-binding</keyword>
<protein>
    <submittedName>
        <fullName evidence="4">Uncharacterized protein</fullName>
    </submittedName>
</protein>